<organism evidence="1 2">
    <name type="scientific">Pedobacter africanus</name>
    <dbReference type="NCBI Taxonomy" id="151894"/>
    <lineage>
        <taxon>Bacteria</taxon>
        <taxon>Pseudomonadati</taxon>
        <taxon>Bacteroidota</taxon>
        <taxon>Sphingobacteriia</taxon>
        <taxon>Sphingobacteriales</taxon>
        <taxon>Sphingobacteriaceae</taxon>
        <taxon>Pedobacter</taxon>
    </lineage>
</organism>
<dbReference type="EMBL" id="JAVDTF010000005">
    <property type="protein sequence ID" value="MDR6786049.1"/>
    <property type="molecule type" value="Genomic_DNA"/>
</dbReference>
<name>A0ACC6L3H9_9SPHI</name>
<evidence type="ECO:0000313" key="2">
    <source>
        <dbReference type="Proteomes" id="UP001246858"/>
    </source>
</evidence>
<evidence type="ECO:0000313" key="1">
    <source>
        <dbReference type="EMBL" id="MDR6786049.1"/>
    </source>
</evidence>
<proteinExistence type="predicted"/>
<sequence>MPQKNTITDLAAYIWQNIKKSTKLEYRIPPSGILEELFETLYFASMNSEEGELIKVRVAFYNPNEPVGFRRTRNIERYNYIPFGKPMPYDVKSIVKLSKSADPWSSSLAVYFDDDQELQIYGLIDQAVHTESYLNRESTTKPDQAGLFQVSIIGIGSLSVIREYDLIATFKQNILVTQFLDVLRFGPISRLLKAKAKNFTDEIIKFIVSNDFDVDIEDYEPTIHNIWRDTLSRILIHIRNYRHGGAFLISAETTGLKINYTVSYDRLHKSMARLLKWTIACDVVEEEISILGDRNMKMDLFNEYLIGKSKKKSSENELKGAIRFIASHSCVDGLILFDDDLFEQGYGVFVQDLHAPKYIYQATDNTGTESLLVRKSLSHYGTRHQSMISFCYANEGSIGFVVSQDGDIRAFTKAGDKLIMWESIKTHKYLKSAPSRRLPTTRLKSL</sequence>
<keyword evidence="2" id="KW-1185">Reference proteome</keyword>
<comment type="caution">
    <text evidence="1">The sequence shown here is derived from an EMBL/GenBank/DDBJ whole genome shotgun (WGS) entry which is preliminary data.</text>
</comment>
<dbReference type="Proteomes" id="UP001246858">
    <property type="component" value="Unassembled WGS sequence"/>
</dbReference>
<accession>A0ACC6L3H9</accession>
<protein>
    <submittedName>
        <fullName evidence="1">Uncharacterized protein</fullName>
    </submittedName>
</protein>
<reference evidence="1" key="1">
    <citation type="submission" date="2023-07" db="EMBL/GenBank/DDBJ databases">
        <title>Sorghum-associated microbial communities from plants grown in Nebraska, USA.</title>
        <authorList>
            <person name="Schachtman D."/>
        </authorList>
    </citation>
    <scope>NUCLEOTIDE SEQUENCE</scope>
    <source>
        <strain evidence="1">2697</strain>
    </source>
</reference>
<gene>
    <name evidence="1" type="ORF">J2X78_004641</name>
</gene>